<dbReference type="AlphaFoldDB" id="A0A4S2G157"/>
<organism evidence="4 5">
    <name type="scientific">Muribaculum intestinale</name>
    <dbReference type="NCBI Taxonomy" id="1796646"/>
    <lineage>
        <taxon>Bacteria</taxon>
        <taxon>Pseudomonadati</taxon>
        <taxon>Bacteroidota</taxon>
        <taxon>Bacteroidia</taxon>
        <taxon>Bacteroidales</taxon>
        <taxon>Muribaculaceae</taxon>
        <taxon>Muribaculum</taxon>
    </lineage>
</organism>
<gene>
    <name evidence="4" type="ORF">E5333_04275</name>
</gene>
<dbReference type="InterPro" id="IPR051159">
    <property type="entry name" value="Hexapeptide_acetyltransf"/>
</dbReference>
<reference evidence="4 5" key="1">
    <citation type="submission" date="2019-04" db="EMBL/GenBank/DDBJ databases">
        <title>Microbes associate with the intestines of laboratory mice.</title>
        <authorList>
            <person name="Navarre W."/>
            <person name="Wong E."/>
            <person name="Huang K."/>
            <person name="Tropini C."/>
            <person name="Ng K."/>
            <person name="Yu B."/>
        </authorList>
    </citation>
    <scope>NUCLEOTIDE SEQUENCE [LARGE SCALE GENOMIC DNA]</scope>
    <source>
        <strain evidence="4 5">NM06_A21</strain>
    </source>
</reference>
<comment type="caution">
    <text evidence="4">The sequence shown here is derived from an EMBL/GenBank/DDBJ whole genome shotgun (WGS) entry which is preliminary data.</text>
</comment>
<accession>A0A4S2G157</accession>
<name>A0A4S2G157_9BACT</name>
<dbReference type="InterPro" id="IPR011004">
    <property type="entry name" value="Trimer_LpxA-like_sf"/>
</dbReference>
<dbReference type="CDD" id="cd04647">
    <property type="entry name" value="LbH_MAT_like"/>
    <property type="match status" value="1"/>
</dbReference>
<keyword evidence="1 4" id="KW-0808">Transferase</keyword>
<evidence type="ECO:0000313" key="5">
    <source>
        <dbReference type="Proteomes" id="UP000306630"/>
    </source>
</evidence>
<evidence type="ECO:0000256" key="2">
    <source>
        <dbReference type="ARBA" id="ARBA00022737"/>
    </source>
</evidence>
<keyword evidence="3 4" id="KW-0012">Acyltransferase</keyword>
<dbReference type="Gene3D" id="2.160.10.10">
    <property type="entry name" value="Hexapeptide repeat proteins"/>
    <property type="match status" value="1"/>
</dbReference>
<dbReference type="PANTHER" id="PTHR23416">
    <property type="entry name" value="SIALIC ACID SYNTHASE-RELATED"/>
    <property type="match status" value="1"/>
</dbReference>
<dbReference type="GO" id="GO:0016746">
    <property type="term" value="F:acyltransferase activity"/>
    <property type="evidence" value="ECO:0007669"/>
    <property type="project" value="UniProtKB-KW"/>
</dbReference>
<protein>
    <submittedName>
        <fullName evidence="4">Acyltransferase</fullName>
    </submittedName>
</protein>
<evidence type="ECO:0000313" key="4">
    <source>
        <dbReference type="EMBL" id="TGY75412.1"/>
    </source>
</evidence>
<evidence type="ECO:0000256" key="1">
    <source>
        <dbReference type="ARBA" id="ARBA00022679"/>
    </source>
</evidence>
<dbReference type="PROSITE" id="PS00101">
    <property type="entry name" value="HEXAPEP_TRANSFERASES"/>
    <property type="match status" value="1"/>
</dbReference>
<dbReference type="EMBL" id="SRYD01000012">
    <property type="protein sequence ID" value="TGY75412.1"/>
    <property type="molecule type" value="Genomic_DNA"/>
</dbReference>
<sequence>MLGSDCEIGNHSVISAVNRVEIGDGVLTAPNVYIADHNHQYEDIDSHIYTQGVRCSKGDRVEIGRGCWIGKNAVIVGNVRIGRNSVVGANSVVNRDVPDYCVVAGAPAAIVKRYDTALGRWVKAAGK</sequence>
<dbReference type="Pfam" id="PF00132">
    <property type="entry name" value="Hexapep"/>
    <property type="match status" value="1"/>
</dbReference>
<dbReference type="Proteomes" id="UP000306630">
    <property type="component" value="Unassembled WGS sequence"/>
</dbReference>
<dbReference type="SUPFAM" id="SSF51161">
    <property type="entry name" value="Trimeric LpxA-like enzymes"/>
    <property type="match status" value="1"/>
</dbReference>
<dbReference type="InterPro" id="IPR001451">
    <property type="entry name" value="Hexapep"/>
</dbReference>
<proteinExistence type="predicted"/>
<evidence type="ECO:0000256" key="3">
    <source>
        <dbReference type="ARBA" id="ARBA00023315"/>
    </source>
</evidence>
<keyword evidence="2" id="KW-0677">Repeat</keyword>
<dbReference type="InterPro" id="IPR018357">
    <property type="entry name" value="Hexapep_transf_CS"/>
</dbReference>